<proteinExistence type="predicted"/>
<organism evidence="1 2">
    <name type="scientific">Rangifer tarandus platyrhynchus</name>
    <name type="common">Svalbard reindeer</name>
    <dbReference type="NCBI Taxonomy" id="3082113"/>
    <lineage>
        <taxon>Eukaryota</taxon>
        <taxon>Metazoa</taxon>
        <taxon>Chordata</taxon>
        <taxon>Craniata</taxon>
        <taxon>Vertebrata</taxon>
        <taxon>Euteleostomi</taxon>
        <taxon>Mammalia</taxon>
        <taxon>Eutheria</taxon>
        <taxon>Laurasiatheria</taxon>
        <taxon>Artiodactyla</taxon>
        <taxon>Ruminantia</taxon>
        <taxon>Pecora</taxon>
        <taxon>Cervidae</taxon>
        <taxon>Odocoileinae</taxon>
        <taxon>Rangifer</taxon>
    </lineage>
</organism>
<name>A0AC60A3V4_RANTA</name>
<gene>
    <name evidence="1" type="ORF">MRATA1EN22A_LOCUS26553</name>
</gene>
<reference evidence="1" key="1">
    <citation type="submission" date="2023-05" db="EMBL/GenBank/DDBJ databases">
        <authorList>
            <consortium name="ELIXIR-Norway"/>
        </authorList>
    </citation>
    <scope>NUCLEOTIDE SEQUENCE</scope>
</reference>
<accession>A0AC60A3V4</accession>
<sequence length="58" mass="6358">MWQPPRDTRGVWSGTRVCSWVPRAAQGVVDKRDVDTIGPSWAQPLPCLSSAPAPGEQR</sequence>
<reference evidence="1" key="2">
    <citation type="submission" date="2025-03" db="EMBL/GenBank/DDBJ databases">
        <authorList>
            <consortium name="ELIXIR-Norway"/>
            <consortium name="Elixir Norway"/>
        </authorList>
    </citation>
    <scope>NUCLEOTIDE SEQUENCE</scope>
</reference>
<dbReference type="Proteomes" id="UP001162501">
    <property type="component" value="Chromosome 7"/>
</dbReference>
<evidence type="ECO:0000313" key="1">
    <source>
        <dbReference type="EMBL" id="CAN0553512.1"/>
    </source>
</evidence>
<dbReference type="EMBL" id="OX596091">
    <property type="protein sequence ID" value="CAN0553512.1"/>
    <property type="molecule type" value="Genomic_DNA"/>
</dbReference>
<evidence type="ECO:0000313" key="2">
    <source>
        <dbReference type="Proteomes" id="UP001162501"/>
    </source>
</evidence>
<protein>
    <submittedName>
        <fullName evidence="1">Uncharacterized protein</fullName>
    </submittedName>
</protein>